<evidence type="ECO:0000313" key="2">
    <source>
        <dbReference type="Proteomes" id="UP001139408"/>
    </source>
</evidence>
<dbReference type="RefSeq" id="WP_188926058.1">
    <property type="nucleotide sequence ID" value="NZ_BMQI01000037.1"/>
</dbReference>
<sequence length="199" mass="23395">MKVLVDGESYLDILFEKHLGPHKHFNHIEFEDCQFVDCDFSETQFKNCKFLNCIFERCNFSLVDLSNSKLFEVRFQDSKLIGVDWAKAEWAIYHLDFELNFTRCILNDSSFFGLKLHELVLDECKLHDVDFREGDFTNSSMTYCNFRHSLFMRTNLQGVDFSDSEEYVIDVFENNVKKARFSRSEALSLLESLGVELVD</sequence>
<protein>
    <submittedName>
        <fullName evidence="1">Pentapeptide repeat-containing protein</fullName>
    </submittedName>
</protein>
<dbReference type="AlphaFoldDB" id="A0A9X2CAX4"/>
<gene>
    <name evidence="1" type="ORF">L2749_15835</name>
</gene>
<organism evidence="1 2">
    <name type="scientific">Shewanella algicola</name>
    <dbReference type="NCBI Taxonomy" id="640633"/>
    <lineage>
        <taxon>Bacteria</taxon>
        <taxon>Pseudomonadati</taxon>
        <taxon>Pseudomonadota</taxon>
        <taxon>Gammaproteobacteria</taxon>
        <taxon>Alteromonadales</taxon>
        <taxon>Shewanellaceae</taxon>
        <taxon>Shewanella</taxon>
    </lineage>
</organism>
<proteinExistence type="predicted"/>
<dbReference type="Gene3D" id="2.160.20.80">
    <property type="entry name" value="E3 ubiquitin-protein ligase SopA"/>
    <property type="match status" value="1"/>
</dbReference>
<dbReference type="Pfam" id="PF13599">
    <property type="entry name" value="Pentapeptide_4"/>
    <property type="match status" value="2"/>
</dbReference>
<dbReference type="PANTHER" id="PTHR42999">
    <property type="entry name" value="ANTIBIOTIC RESISTANCE PROTEIN MCBG"/>
    <property type="match status" value="1"/>
</dbReference>
<dbReference type="EMBL" id="JAKILJ010000039">
    <property type="protein sequence ID" value="MCL1106705.1"/>
    <property type="molecule type" value="Genomic_DNA"/>
</dbReference>
<dbReference type="SUPFAM" id="SSF141571">
    <property type="entry name" value="Pentapeptide repeat-like"/>
    <property type="match status" value="1"/>
</dbReference>
<name>A0A9X2CAX4_9GAMM</name>
<evidence type="ECO:0000313" key="1">
    <source>
        <dbReference type="EMBL" id="MCL1106705.1"/>
    </source>
</evidence>
<reference evidence="1" key="1">
    <citation type="submission" date="2022-01" db="EMBL/GenBank/DDBJ databases">
        <title>Whole genome-based taxonomy of the Shewanellaceae.</title>
        <authorList>
            <person name="Martin-Rodriguez A.J."/>
        </authorList>
    </citation>
    <scope>NUCLEOTIDE SEQUENCE</scope>
    <source>
        <strain evidence="1">DSM 23803</strain>
    </source>
</reference>
<dbReference type="Proteomes" id="UP001139408">
    <property type="component" value="Unassembled WGS sequence"/>
</dbReference>
<dbReference type="InterPro" id="IPR001646">
    <property type="entry name" value="5peptide_repeat"/>
</dbReference>
<accession>A0A9X2CAX4</accession>
<dbReference type="InterPro" id="IPR052949">
    <property type="entry name" value="PA_immunity-related"/>
</dbReference>
<comment type="caution">
    <text evidence="1">The sequence shown here is derived from an EMBL/GenBank/DDBJ whole genome shotgun (WGS) entry which is preliminary data.</text>
</comment>
<dbReference type="PANTHER" id="PTHR42999:SF1">
    <property type="entry name" value="PENTAPEPTIDE REPEAT-CONTAINING PROTEIN"/>
    <property type="match status" value="1"/>
</dbReference>
<keyword evidence="2" id="KW-1185">Reference proteome</keyword>